<dbReference type="EMBL" id="PFAK01000003">
    <property type="protein sequence ID" value="PIR96606.1"/>
    <property type="molecule type" value="Genomic_DNA"/>
</dbReference>
<dbReference type="InterPro" id="IPR007214">
    <property type="entry name" value="YbaK/aa-tRNA-synth-assoc-dom"/>
</dbReference>
<protein>
    <recommendedName>
        <fullName evidence="1">YbaK/aminoacyl-tRNA synthetase-associated domain-containing protein</fullName>
    </recommendedName>
</protein>
<dbReference type="GO" id="GO:0002161">
    <property type="term" value="F:aminoacyl-tRNA deacylase activity"/>
    <property type="evidence" value="ECO:0007669"/>
    <property type="project" value="InterPro"/>
</dbReference>
<dbReference type="Gene3D" id="3.90.960.10">
    <property type="entry name" value="YbaK/aminoacyl-tRNA synthetase-associated domain"/>
    <property type="match status" value="1"/>
</dbReference>
<dbReference type="AlphaFoldDB" id="A0A2H0VBZ5"/>
<evidence type="ECO:0000313" key="3">
    <source>
        <dbReference type="Proteomes" id="UP000230922"/>
    </source>
</evidence>
<dbReference type="Proteomes" id="UP000230922">
    <property type="component" value="Unassembled WGS sequence"/>
</dbReference>
<evidence type="ECO:0000259" key="1">
    <source>
        <dbReference type="Pfam" id="PF04073"/>
    </source>
</evidence>
<dbReference type="InterPro" id="IPR036754">
    <property type="entry name" value="YbaK/aa-tRNA-synt-asso_dom_sf"/>
</dbReference>
<name>A0A2H0VBZ5_9BACT</name>
<gene>
    <name evidence="2" type="ORF">COT92_00230</name>
</gene>
<reference evidence="3" key="1">
    <citation type="submission" date="2017-09" db="EMBL/GenBank/DDBJ databases">
        <title>Depth-based differentiation of microbial function through sediment-hosted aquifers and enrichment of novel symbionts in the deep terrestrial subsurface.</title>
        <authorList>
            <person name="Probst A.J."/>
            <person name="Ladd B."/>
            <person name="Jarett J.K."/>
            <person name="Geller-Mcgrath D.E."/>
            <person name="Sieber C.M.K."/>
            <person name="Emerson J.B."/>
            <person name="Anantharaman K."/>
            <person name="Thomas B.C."/>
            <person name="Malmstrom R."/>
            <person name="Stieglmeier M."/>
            <person name="Klingl A."/>
            <person name="Woyke T."/>
            <person name="Ryan C.M."/>
            <person name="Banfield J.F."/>
        </authorList>
    </citation>
    <scope>NUCLEOTIDE SEQUENCE [LARGE SCALE GENOMIC DNA]</scope>
</reference>
<dbReference type="Pfam" id="PF04073">
    <property type="entry name" value="tRNA_edit"/>
    <property type="match status" value="1"/>
</dbReference>
<dbReference type="SUPFAM" id="SSF55826">
    <property type="entry name" value="YbaK/ProRS associated domain"/>
    <property type="match status" value="1"/>
</dbReference>
<dbReference type="CDD" id="cd04332">
    <property type="entry name" value="YbaK_like"/>
    <property type="match status" value="1"/>
</dbReference>
<comment type="caution">
    <text evidence="2">The sequence shown here is derived from an EMBL/GenBank/DDBJ whole genome shotgun (WGS) entry which is preliminary data.</text>
</comment>
<proteinExistence type="predicted"/>
<organism evidence="2 3">
    <name type="scientific">Candidatus Doudnabacteria bacterium CG10_big_fil_rev_8_21_14_0_10_42_18</name>
    <dbReference type="NCBI Taxonomy" id="1974552"/>
    <lineage>
        <taxon>Bacteria</taxon>
        <taxon>Candidatus Doudnaibacteriota</taxon>
    </lineage>
</organism>
<accession>A0A2H0VBZ5</accession>
<feature type="domain" description="YbaK/aminoacyl-tRNA synthetase-associated" evidence="1">
    <location>
        <begin position="41"/>
        <end position="192"/>
    </location>
</feature>
<sequence length="205" mass="23004">MPKKKISKSKKKKVQKPFKRLKNQVTKLLDEAKVKYSVIEHKLIYTAHDAAKTTKKKLGEIAKVVLVKVEGPSPVIAKERERLKQSSKRLPRSLKGSLAMTKYFTLTVLPAGKYVDLKGIKKALKAKKVSLAKEKDIAKYLKTKVGLLHPFGQLFKIPTLLDKGFSKSKKMIASAGSFTHSAELAMKDFERLAQPTKGVFSRNKK</sequence>
<evidence type="ECO:0000313" key="2">
    <source>
        <dbReference type="EMBL" id="PIR96606.1"/>
    </source>
</evidence>